<dbReference type="Gene3D" id="2.130.10.10">
    <property type="entry name" value="YVTN repeat-like/Quinoprotein amine dehydrogenase"/>
    <property type="match status" value="2"/>
</dbReference>
<protein>
    <submittedName>
        <fullName evidence="6">U4/U6-U5 snRNP complex subunit</fullName>
    </submittedName>
</protein>
<feature type="repeat" description="WD" evidence="3">
    <location>
        <begin position="336"/>
        <end position="370"/>
    </location>
</feature>
<evidence type="ECO:0000256" key="4">
    <source>
        <dbReference type="SAM" id="MobiDB-lite"/>
    </source>
</evidence>
<dbReference type="CDD" id="cd00200">
    <property type="entry name" value="WD40"/>
    <property type="match status" value="1"/>
</dbReference>
<dbReference type="Gene3D" id="4.10.280.110">
    <property type="entry name" value="Pre-mRNA processing factor 4 domain"/>
    <property type="match status" value="1"/>
</dbReference>
<dbReference type="GO" id="GO:0030621">
    <property type="term" value="F:U4 snRNA binding"/>
    <property type="evidence" value="ECO:0007669"/>
    <property type="project" value="TreeGrafter"/>
</dbReference>
<gene>
    <name evidence="6" type="ORF">DASC09_058510</name>
</gene>
<dbReference type="SMART" id="SM00500">
    <property type="entry name" value="SFM"/>
    <property type="match status" value="1"/>
</dbReference>
<dbReference type="InterPro" id="IPR019775">
    <property type="entry name" value="WD40_repeat_CS"/>
</dbReference>
<feature type="repeat" description="WD" evidence="3">
    <location>
        <begin position="426"/>
        <end position="454"/>
    </location>
</feature>
<reference evidence="6 7" key="1">
    <citation type="journal article" date="2023" name="Elife">
        <title>Identification of key yeast species and microbe-microbe interactions impacting larval growth of Drosophila in the wild.</title>
        <authorList>
            <person name="Mure A."/>
            <person name="Sugiura Y."/>
            <person name="Maeda R."/>
            <person name="Honda K."/>
            <person name="Sakurai N."/>
            <person name="Takahashi Y."/>
            <person name="Watada M."/>
            <person name="Katoh T."/>
            <person name="Gotoh A."/>
            <person name="Gotoh Y."/>
            <person name="Taniguchi I."/>
            <person name="Nakamura K."/>
            <person name="Hayashi T."/>
            <person name="Katayama T."/>
            <person name="Uemura T."/>
            <person name="Hattori Y."/>
        </authorList>
    </citation>
    <scope>NUCLEOTIDE SEQUENCE [LARGE SCALE GENOMIC DNA]</scope>
    <source>
        <strain evidence="6 7">SC-9</strain>
    </source>
</reference>
<dbReference type="RefSeq" id="XP_064855507.1">
    <property type="nucleotide sequence ID" value="XM_064999435.1"/>
</dbReference>
<evidence type="ECO:0000256" key="3">
    <source>
        <dbReference type="PROSITE-ProRule" id="PRU00221"/>
    </source>
</evidence>
<feature type="repeat" description="WD" evidence="3">
    <location>
        <begin position="294"/>
        <end position="335"/>
    </location>
</feature>
<evidence type="ECO:0000313" key="7">
    <source>
        <dbReference type="Proteomes" id="UP001360560"/>
    </source>
</evidence>
<dbReference type="PROSITE" id="PS50294">
    <property type="entry name" value="WD_REPEATS_REGION"/>
    <property type="match status" value="3"/>
</dbReference>
<dbReference type="GO" id="GO:0017070">
    <property type="term" value="F:U6 snRNA binding"/>
    <property type="evidence" value="ECO:0007669"/>
    <property type="project" value="TreeGrafter"/>
</dbReference>
<evidence type="ECO:0000256" key="2">
    <source>
        <dbReference type="ARBA" id="ARBA00022737"/>
    </source>
</evidence>
<name>A0AAV5QVQ1_9ASCO</name>
<feature type="compositionally biased region" description="Acidic residues" evidence="4">
    <location>
        <begin position="70"/>
        <end position="91"/>
    </location>
</feature>
<dbReference type="SUPFAM" id="SSF158230">
    <property type="entry name" value="PRP4-like"/>
    <property type="match status" value="1"/>
</dbReference>
<dbReference type="Proteomes" id="UP001360560">
    <property type="component" value="Unassembled WGS sequence"/>
</dbReference>
<accession>A0AAV5QVQ1</accession>
<dbReference type="PANTHER" id="PTHR19846">
    <property type="entry name" value="WD40 REPEAT PROTEIN"/>
    <property type="match status" value="1"/>
</dbReference>
<dbReference type="InterPro" id="IPR036285">
    <property type="entry name" value="PRP4-like_sf"/>
</dbReference>
<keyword evidence="1 3" id="KW-0853">WD repeat</keyword>
<dbReference type="SMART" id="SM00320">
    <property type="entry name" value="WD40"/>
    <property type="match status" value="7"/>
</dbReference>
<evidence type="ECO:0000259" key="5">
    <source>
        <dbReference type="SMART" id="SM00500"/>
    </source>
</evidence>
<feature type="domain" description="Pre-mRNA processing factor 4 (PRP4)-like" evidence="5">
    <location>
        <begin position="19"/>
        <end position="76"/>
    </location>
</feature>
<dbReference type="PANTHER" id="PTHR19846:SF0">
    <property type="entry name" value="PRE-MRNA PROCESSING FACTOR 4"/>
    <property type="match status" value="1"/>
</dbReference>
<dbReference type="Pfam" id="PF00400">
    <property type="entry name" value="WD40"/>
    <property type="match status" value="5"/>
</dbReference>
<dbReference type="InterPro" id="IPR001680">
    <property type="entry name" value="WD40_rpt"/>
</dbReference>
<proteinExistence type="predicted"/>
<dbReference type="InterPro" id="IPR015943">
    <property type="entry name" value="WD40/YVTN_repeat-like_dom_sf"/>
</dbReference>
<dbReference type="PRINTS" id="PR00320">
    <property type="entry name" value="GPROTEINBRPT"/>
</dbReference>
<dbReference type="InterPro" id="IPR036322">
    <property type="entry name" value="WD40_repeat_dom_sf"/>
</dbReference>
<keyword evidence="7" id="KW-1185">Reference proteome</keyword>
<feature type="region of interest" description="Disordered" evidence="4">
    <location>
        <begin position="68"/>
        <end position="91"/>
    </location>
</feature>
<keyword evidence="2" id="KW-0677">Repeat</keyword>
<dbReference type="InterPro" id="IPR014906">
    <property type="entry name" value="PRP4-like"/>
</dbReference>
<comment type="caution">
    <text evidence="6">The sequence shown here is derived from an EMBL/GenBank/DDBJ whole genome shotgun (WGS) entry which is preliminary data.</text>
</comment>
<dbReference type="Pfam" id="PF08799">
    <property type="entry name" value="PRP4"/>
    <property type="match status" value="1"/>
</dbReference>
<dbReference type="GO" id="GO:0000398">
    <property type="term" value="P:mRNA splicing, via spliceosome"/>
    <property type="evidence" value="ECO:0007669"/>
    <property type="project" value="TreeGrafter"/>
</dbReference>
<dbReference type="SUPFAM" id="SSF50978">
    <property type="entry name" value="WD40 repeat-like"/>
    <property type="match status" value="1"/>
</dbReference>
<evidence type="ECO:0000313" key="6">
    <source>
        <dbReference type="EMBL" id="GMM38512.1"/>
    </source>
</evidence>
<dbReference type="EMBL" id="BTFZ01000020">
    <property type="protein sequence ID" value="GMM38512.1"/>
    <property type="molecule type" value="Genomic_DNA"/>
</dbReference>
<organism evidence="6 7">
    <name type="scientific">Saccharomycopsis crataegensis</name>
    <dbReference type="NCBI Taxonomy" id="43959"/>
    <lineage>
        <taxon>Eukaryota</taxon>
        <taxon>Fungi</taxon>
        <taxon>Dikarya</taxon>
        <taxon>Ascomycota</taxon>
        <taxon>Saccharomycotina</taxon>
        <taxon>Saccharomycetes</taxon>
        <taxon>Saccharomycopsidaceae</taxon>
        <taxon>Saccharomycopsis</taxon>
    </lineage>
</organism>
<feature type="repeat" description="WD" evidence="3">
    <location>
        <begin position="252"/>
        <end position="293"/>
    </location>
</feature>
<dbReference type="PROSITE" id="PS50082">
    <property type="entry name" value="WD_REPEATS_2"/>
    <property type="match status" value="4"/>
</dbReference>
<dbReference type="AlphaFoldDB" id="A0AAV5QVQ1"/>
<evidence type="ECO:0000256" key="1">
    <source>
        <dbReference type="ARBA" id="ARBA00022574"/>
    </source>
</evidence>
<dbReference type="PROSITE" id="PS00678">
    <property type="entry name" value="WD_REPEATS_1"/>
    <property type="match status" value="2"/>
</dbReference>
<dbReference type="InterPro" id="IPR020472">
    <property type="entry name" value="WD40_PAC1"/>
</dbReference>
<dbReference type="GeneID" id="90076500"/>
<sequence length="493" mass="55677">MNISLPTSIEQAVQGKVPTLDEDVRLELRKLGEPVTYFGEDKSDRRNRLIKLIEKLKSEKSTIDDVSAMYEDEQQSDEMDEDEEQDEDEEFWTPGPEELLDIRYDLTKFSLNGTKSRIIQQQRESEIEFTEVLKYRRGINSGLSKFDLVGSNIISTRAVSASKFSPHNDSLIAIGTWAGDLKILNADTLETSKDIGAPIKSHANQLHNKISGLDWYPTPSQDPNSICLASSNSNDNSILLWSLNSANPLASLSGHESRIIDTKFHPQGKLLASSSYDRTWRLWDLQTQKELYLQEGHAKEVHSIGFQKDGALIASGGLDAIGRIWDLRTGKEIMSLYGHVKDIMCLDWSDNGYQVTTGSKDGTIKIWDLRYTPNKMNNVGYKEYLYNDRPLFTIPAHNKLVSGLTFFHHNQGTQLADFLRNDLPVNPSSKFLLSSSYDGTLKIWSADNWVNVKTLRGHIDNKIMSCDISSTGDKIVSSGWDRSIKLWSTNDFI</sequence>
<dbReference type="GO" id="GO:0046540">
    <property type="term" value="C:U4/U6 x U5 tri-snRNP complex"/>
    <property type="evidence" value="ECO:0007669"/>
    <property type="project" value="TreeGrafter"/>
</dbReference>